<evidence type="ECO:0000256" key="6">
    <source>
        <dbReference type="HAMAP-Rule" id="MF_01216"/>
    </source>
</evidence>
<name>A0A0B6RV56_BURPL</name>
<dbReference type="GO" id="GO:0009055">
    <property type="term" value="F:electron transfer activity"/>
    <property type="evidence" value="ECO:0007669"/>
    <property type="project" value="UniProtKB-UniRule"/>
</dbReference>
<dbReference type="PANTHER" id="PTHR43741">
    <property type="entry name" value="FMN-DEPENDENT NADH-AZOREDUCTASE 1"/>
    <property type="match status" value="1"/>
</dbReference>
<reference evidence="9 10" key="2">
    <citation type="journal article" date="2016" name="Appl. Microbiol. Biotechnol.">
        <title>Mutations improving production and secretion of extracellular lipase by Burkholderia glumae PG1.</title>
        <authorList>
            <person name="Knapp A."/>
            <person name="Voget S."/>
            <person name="Gao R."/>
            <person name="Zaburannyi N."/>
            <person name="Krysciak D."/>
            <person name="Breuer M."/>
            <person name="Hauer B."/>
            <person name="Streit W.R."/>
            <person name="Muller R."/>
            <person name="Daniel R."/>
            <person name="Jaeger K.E."/>
        </authorList>
    </citation>
    <scope>NUCLEOTIDE SEQUENCE [LARGE SCALE GENOMIC DNA]</scope>
    <source>
        <strain evidence="9 10">PG1</strain>
    </source>
</reference>
<evidence type="ECO:0000259" key="8">
    <source>
        <dbReference type="Pfam" id="PF02525"/>
    </source>
</evidence>
<dbReference type="InterPro" id="IPR023048">
    <property type="entry name" value="NADH:quinone_OxRdtase_FMN_depd"/>
</dbReference>
<dbReference type="AlphaFoldDB" id="A0A0B6RV56"/>
<evidence type="ECO:0000256" key="4">
    <source>
        <dbReference type="ARBA" id="ARBA00023027"/>
    </source>
</evidence>
<feature type="region of interest" description="Disordered" evidence="7">
    <location>
        <begin position="1"/>
        <end position="35"/>
    </location>
</feature>
<dbReference type="GO" id="GO:0016787">
    <property type="term" value="F:hydrolase activity"/>
    <property type="evidence" value="ECO:0007669"/>
    <property type="project" value="UniProtKB-KW"/>
</dbReference>
<dbReference type="EMBL" id="CP002580">
    <property type="protein sequence ID" value="AJK44945.1"/>
    <property type="molecule type" value="Genomic_DNA"/>
</dbReference>
<dbReference type="InterPro" id="IPR050104">
    <property type="entry name" value="FMN-dep_NADH:Q_OxRdtase_AzoR1"/>
</dbReference>
<dbReference type="Proteomes" id="UP000031838">
    <property type="component" value="Chromosome 1"/>
</dbReference>
<keyword evidence="1 6" id="KW-0285">Flavoprotein</keyword>
<accession>A0A0B6RV56</accession>
<proteinExistence type="inferred from homology"/>
<evidence type="ECO:0000256" key="3">
    <source>
        <dbReference type="ARBA" id="ARBA00023002"/>
    </source>
</evidence>
<feature type="compositionally biased region" description="Polar residues" evidence="7">
    <location>
        <begin position="19"/>
        <end position="35"/>
    </location>
</feature>
<dbReference type="HOGENOM" id="CLU_088964_0_0_4"/>
<comment type="catalytic activity">
    <reaction evidence="5">
        <text>N,N-dimethyl-1,4-phenylenediamine + anthranilate + 2 NAD(+) = 2-(4-dimethylaminophenyl)diazenylbenzoate + 2 NADH + 2 H(+)</text>
        <dbReference type="Rhea" id="RHEA:55872"/>
        <dbReference type="ChEBI" id="CHEBI:15378"/>
        <dbReference type="ChEBI" id="CHEBI:15783"/>
        <dbReference type="ChEBI" id="CHEBI:16567"/>
        <dbReference type="ChEBI" id="CHEBI:57540"/>
        <dbReference type="ChEBI" id="CHEBI:57945"/>
        <dbReference type="ChEBI" id="CHEBI:71579"/>
        <dbReference type="EC" id="1.7.1.17"/>
    </reaction>
    <physiologicalReaction direction="right-to-left" evidence="5">
        <dbReference type="Rhea" id="RHEA:55874"/>
    </physiologicalReaction>
</comment>
<dbReference type="InterPro" id="IPR003680">
    <property type="entry name" value="Flavodoxin_fold"/>
</dbReference>
<dbReference type="GO" id="GO:0016652">
    <property type="term" value="F:oxidoreductase activity, acting on NAD(P)H as acceptor"/>
    <property type="evidence" value="ECO:0007669"/>
    <property type="project" value="UniProtKB-UniRule"/>
</dbReference>
<comment type="function">
    <text evidence="6">Quinone reductase that provides resistance to thiol-specific stress caused by electrophilic quinones.</text>
</comment>
<evidence type="ECO:0000256" key="2">
    <source>
        <dbReference type="ARBA" id="ARBA00022643"/>
    </source>
</evidence>
<dbReference type="InterPro" id="IPR029039">
    <property type="entry name" value="Flavoprotein-like_sf"/>
</dbReference>
<comment type="catalytic activity">
    <reaction evidence="6">
        <text>2 a quinone + NADH + H(+) = 2 a 1,4-benzosemiquinone + NAD(+)</text>
        <dbReference type="Rhea" id="RHEA:65952"/>
        <dbReference type="ChEBI" id="CHEBI:15378"/>
        <dbReference type="ChEBI" id="CHEBI:57540"/>
        <dbReference type="ChEBI" id="CHEBI:57945"/>
        <dbReference type="ChEBI" id="CHEBI:132124"/>
        <dbReference type="ChEBI" id="CHEBI:134225"/>
    </reaction>
</comment>
<dbReference type="HAMAP" id="MF_01216">
    <property type="entry name" value="Azoreductase_type1"/>
    <property type="match status" value="1"/>
</dbReference>
<dbReference type="SUPFAM" id="SSF52218">
    <property type="entry name" value="Flavoproteins"/>
    <property type="match status" value="1"/>
</dbReference>
<evidence type="ECO:0000256" key="7">
    <source>
        <dbReference type="SAM" id="MobiDB-lite"/>
    </source>
</evidence>
<comment type="subunit">
    <text evidence="6">Homodimer.</text>
</comment>
<dbReference type="KEGG" id="bgp:BGL_1c04030"/>
<protein>
    <recommendedName>
        <fullName evidence="6">FMN dependent NADH:quinone oxidoreductase</fullName>
        <ecNumber evidence="6">1.6.5.-</ecNumber>
    </recommendedName>
    <alternativeName>
        <fullName evidence="6">Azo-dye reductase</fullName>
    </alternativeName>
    <alternativeName>
        <fullName evidence="6">FMN-dependent NADH-azo compound oxidoreductase</fullName>
    </alternativeName>
    <alternativeName>
        <fullName evidence="6">FMN-dependent NADH-azoreductase</fullName>
        <ecNumber evidence="6">1.7.1.17</ecNumber>
    </alternativeName>
</protein>
<feature type="domain" description="Flavodoxin-like fold" evidence="8">
    <location>
        <begin position="38"/>
        <end position="232"/>
    </location>
</feature>
<dbReference type="Gene3D" id="3.40.50.360">
    <property type="match status" value="1"/>
</dbReference>
<dbReference type="GO" id="GO:0016655">
    <property type="term" value="F:oxidoreductase activity, acting on NAD(P)H, quinone or similar compound as acceptor"/>
    <property type="evidence" value="ECO:0007669"/>
    <property type="project" value="InterPro"/>
</dbReference>
<evidence type="ECO:0000256" key="5">
    <source>
        <dbReference type="ARBA" id="ARBA00048542"/>
    </source>
</evidence>
<comment type="caution">
    <text evidence="6">Lacks conserved residue(s) required for the propagation of feature annotation.</text>
</comment>
<comment type="function">
    <text evidence="6">Also exhibits azoreductase activity. Catalyzes the reductive cleavage of the azo bond in aromatic azo compounds to the corresponding amines.</text>
</comment>
<keyword evidence="9" id="KW-0378">Hydrolase</keyword>
<evidence type="ECO:0000313" key="9">
    <source>
        <dbReference type="EMBL" id="AJK44945.1"/>
    </source>
</evidence>
<dbReference type="EC" id="1.6.5.-" evidence="6"/>
<dbReference type="PANTHER" id="PTHR43741:SF2">
    <property type="entry name" value="FMN-DEPENDENT NADH:QUINONE OXIDOREDUCTASE"/>
    <property type="match status" value="1"/>
</dbReference>
<comment type="cofactor">
    <cofactor evidence="6">
        <name>FMN</name>
        <dbReference type="ChEBI" id="CHEBI:58210"/>
    </cofactor>
    <text evidence="6">Binds 1 FMN per subunit.</text>
</comment>
<keyword evidence="4 6" id="KW-0520">NAD</keyword>
<evidence type="ECO:0000256" key="1">
    <source>
        <dbReference type="ARBA" id="ARBA00022630"/>
    </source>
</evidence>
<sequence>MQQSVAERPLFHVRVHPHNGSTRASPEAQTQRSSDMTTILQINSAARSQGARSTQLADELTAKLEKSNPGSKVVVRNLLSNAQPHLDDAVLGAFFTPAEQRSAEQNAIVAKSDELVEELKAADVIVIAAPLYNFGISSHLKTYFDWIARAGVTFRYTANGPEGLITGKKVYVVSARGGKYLGTPNDTQTPYLKTFLGFIGLTDVSFIYAEGLNMGPDSEAAALAAAREAIAAA</sequence>
<reference evidence="10" key="1">
    <citation type="submission" date="2011-03" db="EMBL/GenBank/DDBJ databases">
        <authorList>
            <person name="Voget S."/>
            <person name="Streit W.R."/>
            <person name="Jaeger K.E."/>
            <person name="Daniel R."/>
        </authorList>
    </citation>
    <scope>NUCLEOTIDE SEQUENCE [LARGE SCALE GENOMIC DNA]</scope>
    <source>
        <strain evidence="10">PG1</strain>
    </source>
</reference>
<keyword evidence="10" id="KW-1185">Reference proteome</keyword>
<gene>
    <name evidence="9" type="primary">acpH</name>
    <name evidence="6" type="synonym">azoR</name>
    <name evidence="9" type="ORF">BGL_1c04030</name>
</gene>
<dbReference type="EC" id="1.7.1.17" evidence="6"/>
<organism evidence="9 10">
    <name type="scientific">Burkholderia plantarii</name>
    <dbReference type="NCBI Taxonomy" id="41899"/>
    <lineage>
        <taxon>Bacteria</taxon>
        <taxon>Pseudomonadati</taxon>
        <taxon>Pseudomonadota</taxon>
        <taxon>Betaproteobacteria</taxon>
        <taxon>Burkholderiales</taxon>
        <taxon>Burkholderiaceae</taxon>
        <taxon>Burkholderia</taxon>
    </lineage>
</organism>
<comment type="similarity">
    <text evidence="6">Belongs to the azoreductase type 1 family.</text>
</comment>
<keyword evidence="2 6" id="KW-0288">FMN</keyword>
<dbReference type="Pfam" id="PF02525">
    <property type="entry name" value="Flavodoxin_2"/>
    <property type="match status" value="1"/>
</dbReference>
<keyword evidence="3 6" id="KW-0560">Oxidoreductase</keyword>
<dbReference type="GO" id="GO:0010181">
    <property type="term" value="F:FMN binding"/>
    <property type="evidence" value="ECO:0007669"/>
    <property type="project" value="UniProtKB-UniRule"/>
</dbReference>
<evidence type="ECO:0000313" key="10">
    <source>
        <dbReference type="Proteomes" id="UP000031838"/>
    </source>
</evidence>